<evidence type="ECO:0000313" key="1">
    <source>
        <dbReference type="Proteomes" id="UP000887576"/>
    </source>
</evidence>
<sequence length="320" mass="36264">MATFNDGAKVIFEVENDDAATIKSIGKHEIVEMPSVEIHNVFCSHNAILLKENVKLVSSKNTMLTGLYVSLFYYGPKPCSGSCLITWDLWTNEIKEQRCSDTSKKGCVVDITKNTLECYCSKYNCNKIGNFSCYTSSTFELGKLGPCPINTKQCRMVKNDTTGEIYSRSCKPEADSDSMEEDTKNDDCDEPGCNNDTIIEKLCPVGVTSKCLGVLDRNFPSFHDPMPQYCVDFEEKCYSVEFDDCKVYTCDFYNLCIYVPNKPLIKAGCTKRRSCHYCVNEGEDRLKPIKHILDYDEGKSYSNSIFLDILLIIGFYFVFM</sequence>
<protein>
    <submittedName>
        <fullName evidence="2">Uncharacterized protein</fullName>
    </submittedName>
</protein>
<proteinExistence type="predicted"/>
<accession>A0AC34Q071</accession>
<dbReference type="WBParaSite" id="JU765_v2.g11635.t1">
    <property type="protein sequence ID" value="JU765_v2.g11635.t1"/>
    <property type="gene ID" value="JU765_v2.g11635"/>
</dbReference>
<dbReference type="Proteomes" id="UP000887576">
    <property type="component" value="Unplaced"/>
</dbReference>
<evidence type="ECO:0000313" key="2">
    <source>
        <dbReference type="WBParaSite" id="JU765_v2.g11635.t1"/>
    </source>
</evidence>
<name>A0AC34Q071_9BILA</name>
<reference evidence="2" key="1">
    <citation type="submission" date="2022-11" db="UniProtKB">
        <authorList>
            <consortium name="WormBaseParasite"/>
        </authorList>
    </citation>
    <scope>IDENTIFICATION</scope>
</reference>
<organism evidence="1 2">
    <name type="scientific">Panagrolaimus sp. JU765</name>
    <dbReference type="NCBI Taxonomy" id="591449"/>
    <lineage>
        <taxon>Eukaryota</taxon>
        <taxon>Metazoa</taxon>
        <taxon>Ecdysozoa</taxon>
        <taxon>Nematoda</taxon>
        <taxon>Chromadorea</taxon>
        <taxon>Rhabditida</taxon>
        <taxon>Tylenchina</taxon>
        <taxon>Panagrolaimomorpha</taxon>
        <taxon>Panagrolaimoidea</taxon>
        <taxon>Panagrolaimidae</taxon>
        <taxon>Panagrolaimus</taxon>
    </lineage>
</organism>